<evidence type="ECO:0000313" key="2">
    <source>
        <dbReference type="EMBL" id="SVB71981.1"/>
    </source>
</evidence>
<evidence type="ECO:0000256" key="1">
    <source>
        <dbReference type="SAM" id="MobiDB-lite"/>
    </source>
</evidence>
<proteinExistence type="predicted"/>
<dbReference type="AlphaFoldDB" id="A0A382GCR8"/>
<reference evidence="2" key="1">
    <citation type="submission" date="2018-05" db="EMBL/GenBank/DDBJ databases">
        <authorList>
            <person name="Lanie J.A."/>
            <person name="Ng W.-L."/>
            <person name="Kazmierczak K.M."/>
            <person name="Andrzejewski T.M."/>
            <person name="Davidsen T.M."/>
            <person name="Wayne K.J."/>
            <person name="Tettelin H."/>
            <person name="Glass J.I."/>
            <person name="Rusch D."/>
            <person name="Podicherti R."/>
            <person name="Tsui H.-C.T."/>
            <person name="Winkler M.E."/>
        </authorList>
    </citation>
    <scope>NUCLEOTIDE SEQUENCE</scope>
</reference>
<feature type="non-terminal residue" evidence="2">
    <location>
        <position position="24"/>
    </location>
</feature>
<sequence length="24" mass="2776">QRPRVAARTGTFSGRVRRTNRHPV</sequence>
<name>A0A382GCR8_9ZZZZ</name>
<feature type="compositionally biased region" description="Basic residues" evidence="1">
    <location>
        <begin position="15"/>
        <end position="24"/>
    </location>
</feature>
<protein>
    <submittedName>
        <fullName evidence="2">Uncharacterized protein</fullName>
    </submittedName>
</protein>
<feature type="non-terminal residue" evidence="2">
    <location>
        <position position="1"/>
    </location>
</feature>
<organism evidence="2">
    <name type="scientific">marine metagenome</name>
    <dbReference type="NCBI Taxonomy" id="408172"/>
    <lineage>
        <taxon>unclassified sequences</taxon>
        <taxon>metagenomes</taxon>
        <taxon>ecological metagenomes</taxon>
    </lineage>
</organism>
<dbReference type="EMBL" id="UINC01054366">
    <property type="protein sequence ID" value="SVB71981.1"/>
    <property type="molecule type" value="Genomic_DNA"/>
</dbReference>
<accession>A0A382GCR8</accession>
<feature type="region of interest" description="Disordered" evidence="1">
    <location>
        <begin position="1"/>
        <end position="24"/>
    </location>
</feature>
<gene>
    <name evidence="2" type="ORF">METZ01_LOCUS224835</name>
</gene>